<dbReference type="Proteomes" id="UP000301751">
    <property type="component" value="Unassembled WGS sequence"/>
</dbReference>
<feature type="domain" description="D-isomer specific 2-hydroxyacid dehydrogenase NAD-binding" evidence="3">
    <location>
        <begin position="108"/>
        <end position="267"/>
    </location>
</feature>
<dbReference type="PANTHER" id="PTHR43333:SF1">
    <property type="entry name" value="D-ISOMER SPECIFIC 2-HYDROXYACID DEHYDROGENASE NAD-BINDING DOMAIN-CONTAINING PROTEIN"/>
    <property type="match status" value="1"/>
</dbReference>
<dbReference type="Pfam" id="PF02826">
    <property type="entry name" value="2-Hacid_dh_C"/>
    <property type="match status" value="1"/>
</dbReference>
<dbReference type="SUPFAM" id="SSF51735">
    <property type="entry name" value="NAD(P)-binding Rossmann-fold domains"/>
    <property type="match status" value="1"/>
</dbReference>
<organism evidence="4 5">
    <name type="scientific">Pseudaquabacterium pictum</name>
    <dbReference type="NCBI Taxonomy" id="2315236"/>
    <lineage>
        <taxon>Bacteria</taxon>
        <taxon>Pseudomonadati</taxon>
        <taxon>Pseudomonadota</taxon>
        <taxon>Betaproteobacteria</taxon>
        <taxon>Burkholderiales</taxon>
        <taxon>Sphaerotilaceae</taxon>
        <taxon>Pseudaquabacterium</taxon>
    </lineage>
</organism>
<keyword evidence="5" id="KW-1185">Reference proteome</keyword>
<evidence type="ECO:0000259" key="3">
    <source>
        <dbReference type="Pfam" id="PF02826"/>
    </source>
</evidence>
<dbReference type="EMBL" id="BJCL01000014">
    <property type="protein sequence ID" value="GCL65185.1"/>
    <property type="molecule type" value="Genomic_DNA"/>
</dbReference>
<keyword evidence="1" id="KW-0560">Oxidoreductase</keyword>
<evidence type="ECO:0000313" key="5">
    <source>
        <dbReference type="Proteomes" id="UP000301751"/>
    </source>
</evidence>
<dbReference type="InterPro" id="IPR006140">
    <property type="entry name" value="D-isomer_DH_NAD-bd"/>
</dbReference>
<protein>
    <submittedName>
        <fullName evidence="4">Glyoxylate/hydroxypyruvate reductase A</fullName>
    </submittedName>
</protein>
<proteinExistence type="predicted"/>
<dbReference type="AlphaFoldDB" id="A0A480AZM8"/>
<dbReference type="PROSITE" id="PS00671">
    <property type="entry name" value="D_2_HYDROXYACID_DH_3"/>
    <property type="match status" value="1"/>
</dbReference>
<evidence type="ECO:0000313" key="4">
    <source>
        <dbReference type="EMBL" id="GCL65185.1"/>
    </source>
</evidence>
<accession>A0A480AZM8</accession>
<keyword evidence="4" id="KW-0670">Pyruvate</keyword>
<sequence>MDTTTPILFAADPVIAAPLIDALRRQSPDLPLLPYSRALDDATLAAVEVVIGWRFPPGVAGKLARLRWVFAMAAGVDKLLVPDLAPGVVVSRMVDPGQALGIAQYVAAMVLRHVRGQPRYDAQQRVHDWTRHPMGAVHPRVRVLGWGAIGQEIGRVLQAVGCRVQPWQRSSGPLHAALADADIVVNALPLTPATEGLLDAAAFAAMPRGSYLVNIARGQHVVEPDLIAAVQSGQLAGATLDVQANEPLPAGDPLWDVPGITITPHVAGQSSPDTVAAQFIAGLQAFRQGGPLPNVVDRVRGY</sequence>
<dbReference type="Gene3D" id="3.40.50.720">
    <property type="entry name" value="NAD(P)-binding Rossmann-like Domain"/>
    <property type="match status" value="2"/>
</dbReference>
<dbReference type="InterPro" id="IPR029753">
    <property type="entry name" value="D-isomer_DH_CS"/>
</dbReference>
<evidence type="ECO:0000256" key="1">
    <source>
        <dbReference type="ARBA" id="ARBA00023002"/>
    </source>
</evidence>
<dbReference type="InterPro" id="IPR036291">
    <property type="entry name" value="NAD(P)-bd_dom_sf"/>
</dbReference>
<dbReference type="GO" id="GO:0016616">
    <property type="term" value="F:oxidoreductase activity, acting on the CH-OH group of donors, NAD or NADP as acceptor"/>
    <property type="evidence" value="ECO:0007669"/>
    <property type="project" value="UniProtKB-ARBA"/>
</dbReference>
<dbReference type="PANTHER" id="PTHR43333">
    <property type="entry name" value="2-HACID_DH_C DOMAIN-CONTAINING PROTEIN"/>
    <property type="match status" value="1"/>
</dbReference>
<dbReference type="GO" id="GO:0051287">
    <property type="term" value="F:NAD binding"/>
    <property type="evidence" value="ECO:0007669"/>
    <property type="project" value="InterPro"/>
</dbReference>
<gene>
    <name evidence="4" type="ORF">AQPW35_42660</name>
</gene>
<dbReference type="OrthoDB" id="9787219at2"/>
<keyword evidence="2" id="KW-0520">NAD</keyword>
<comment type="caution">
    <text evidence="4">The sequence shown here is derived from an EMBL/GenBank/DDBJ whole genome shotgun (WGS) entry which is preliminary data.</text>
</comment>
<name>A0A480AZM8_9BURK</name>
<reference evidence="5" key="1">
    <citation type="submission" date="2019-03" db="EMBL/GenBank/DDBJ databases">
        <title>Aquabacterium pictum sp.nov., the first bacteriochlorophyll a-containing freshwater bacterium in the genus Aquabacterium of the class Betaproteobacteria.</title>
        <authorList>
            <person name="Hirose S."/>
            <person name="Tank M."/>
            <person name="Hara E."/>
            <person name="Tamaki H."/>
            <person name="Takaichi S."/>
            <person name="Haruta S."/>
            <person name="Hanada S."/>
        </authorList>
    </citation>
    <scope>NUCLEOTIDE SEQUENCE [LARGE SCALE GENOMIC DNA]</scope>
    <source>
        <strain evidence="5">W35</strain>
    </source>
</reference>
<evidence type="ECO:0000256" key="2">
    <source>
        <dbReference type="ARBA" id="ARBA00023027"/>
    </source>
</evidence>
<dbReference type="RefSeq" id="WP_137734900.1">
    <property type="nucleotide sequence ID" value="NZ_BJCL01000014.1"/>
</dbReference>
<dbReference type="SUPFAM" id="SSF52283">
    <property type="entry name" value="Formate/glycerate dehydrogenase catalytic domain-like"/>
    <property type="match status" value="1"/>
</dbReference>